<organism evidence="8 9">
    <name type="scientific">Gordonia phthalatica</name>
    <dbReference type="NCBI Taxonomy" id="1136941"/>
    <lineage>
        <taxon>Bacteria</taxon>
        <taxon>Bacillati</taxon>
        <taxon>Actinomycetota</taxon>
        <taxon>Actinomycetes</taxon>
        <taxon>Mycobacteriales</taxon>
        <taxon>Gordoniaceae</taxon>
        <taxon>Gordonia</taxon>
    </lineage>
</organism>
<feature type="transmembrane region" description="Helical" evidence="6">
    <location>
        <begin position="138"/>
        <end position="159"/>
    </location>
</feature>
<dbReference type="PANTHER" id="PTHR43124">
    <property type="entry name" value="PURINE EFFLUX PUMP PBUE"/>
    <property type="match status" value="1"/>
</dbReference>
<evidence type="ECO:0000256" key="5">
    <source>
        <dbReference type="ARBA" id="ARBA00023136"/>
    </source>
</evidence>
<evidence type="ECO:0000256" key="3">
    <source>
        <dbReference type="ARBA" id="ARBA00022692"/>
    </source>
</evidence>
<dbReference type="RefSeq" id="WP_062392394.1">
    <property type="nucleotide sequence ID" value="NZ_CP011853.1"/>
</dbReference>
<dbReference type="GO" id="GO:0022857">
    <property type="term" value="F:transmembrane transporter activity"/>
    <property type="evidence" value="ECO:0007669"/>
    <property type="project" value="InterPro"/>
</dbReference>
<dbReference type="KEGG" id="goq:ACH46_07730"/>
<gene>
    <name evidence="8" type="ORF">ACH46_07730</name>
</gene>
<dbReference type="Gene3D" id="1.20.1250.20">
    <property type="entry name" value="MFS general substrate transporter like domains"/>
    <property type="match status" value="1"/>
</dbReference>
<evidence type="ECO:0000256" key="1">
    <source>
        <dbReference type="ARBA" id="ARBA00004651"/>
    </source>
</evidence>
<feature type="transmembrane region" description="Helical" evidence="6">
    <location>
        <begin position="367"/>
        <end position="383"/>
    </location>
</feature>
<evidence type="ECO:0000256" key="4">
    <source>
        <dbReference type="ARBA" id="ARBA00022989"/>
    </source>
</evidence>
<proteinExistence type="predicted"/>
<dbReference type="PRINTS" id="PR01035">
    <property type="entry name" value="TCRTETA"/>
</dbReference>
<dbReference type="OrthoDB" id="9814303at2"/>
<feature type="transmembrane region" description="Helical" evidence="6">
    <location>
        <begin position="165"/>
        <end position="186"/>
    </location>
</feature>
<keyword evidence="2" id="KW-1003">Cell membrane</keyword>
<name>A0A0N9NBL3_9ACTN</name>
<reference evidence="8 9" key="2">
    <citation type="journal article" date="2017" name="Int. J. Syst. Evol. Microbiol.">
        <title>Gordonia phthalatica sp. nov., a di-n-butyl phthalate-degrading bacterium isolated from activated sludge.</title>
        <authorList>
            <person name="Jin D."/>
            <person name="Kong X."/>
            <person name="Jia M."/>
            <person name="Yu X."/>
            <person name="Wang X."/>
            <person name="Zhuang X."/>
            <person name="Deng Y."/>
            <person name="Bai Z."/>
        </authorList>
    </citation>
    <scope>NUCLEOTIDE SEQUENCE [LARGE SCALE GENOMIC DNA]</scope>
    <source>
        <strain evidence="8 9">QH-11</strain>
    </source>
</reference>
<feature type="transmembrane region" description="Helical" evidence="6">
    <location>
        <begin position="207"/>
        <end position="232"/>
    </location>
</feature>
<evidence type="ECO:0000313" key="8">
    <source>
        <dbReference type="EMBL" id="ALG84409.1"/>
    </source>
</evidence>
<dbReference type="EMBL" id="CP011853">
    <property type="protein sequence ID" value="ALG84409.1"/>
    <property type="molecule type" value="Genomic_DNA"/>
</dbReference>
<dbReference type="PATRIC" id="fig|1136941.3.peg.1578"/>
<dbReference type="GO" id="GO:0005886">
    <property type="term" value="C:plasma membrane"/>
    <property type="evidence" value="ECO:0007669"/>
    <property type="project" value="UniProtKB-SubCell"/>
</dbReference>
<dbReference type="InterPro" id="IPR036259">
    <property type="entry name" value="MFS_trans_sf"/>
</dbReference>
<accession>A0A0N9NBL3</accession>
<dbReference type="AlphaFoldDB" id="A0A0N9NBL3"/>
<keyword evidence="9" id="KW-1185">Reference proteome</keyword>
<comment type="subcellular location">
    <subcellularLocation>
        <location evidence="1">Cell membrane</location>
        <topology evidence="1">Multi-pass membrane protein</topology>
    </subcellularLocation>
</comment>
<feature type="transmembrane region" description="Helical" evidence="6">
    <location>
        <begin position="238"/>
        <end position="257"/>
    </location>
</feature>
<dbReference type="InterPro" id="IPR011701">
    <property type="entry name" value="MFS"/>
</dbReference>
<protein>
    <submittedName>
        <fullName evidence="8">MFS transporter</fullName>
    </submittedName>
</protein>
<dbReference type="InterPro" id="IPR050189">
    <property type="entry name" value="MFS_Efflux_Transporters"/>
</dbReference>
<dbReference type="PROSITE" id="PS50850">
    <property type="entry name" value="MFS"/>
    <property type="match status" value="1"/>
</dbReference>
<evidence type="ECO:0000259" key="7">
    <source>
        <dbReference type="PROSITE" id="PS50850"/>
    </source>
</evidence>
<feature type="transmembrane region" description="Helical" evidence="6">
    <location>
        <begin position="277"/>
        <end position="293"/>
    </location>
</feature>
<dbReference type="PANTHER" id="PTHR43124:SF3">
    <property type="entry name" value="CHLORAMPHENICOL EFFLUX PUMP RV0191"/>
    <property type="match status" value="1"/>
</dbReference>
<dbReference type="InterPro" id="IPR001958">
    <property type="entry name" value="Tet-R_TetA/multi-R_MdtG-like"/>
</dbReference>
<feature type="transmembrane region" description="Helical" evidence="6">
    <location>
        <begin position="75"/>
        <end position="92"/>
    </location>
</feature>
<feature type="transmembrane region" description="Helical" evidence="6">
    <location>
        <begin position="42"/>
        <end position="63"/>
    </location>
</feature>
<evidence type="ECO:0000256" key="6">
    <source>
        <dbReference type="SAM" id="Phobius"/>
    </source>
</evidence>
<dbReference type="InterPro" id="IPR020846">
    <property type="entry name" value="MFS_dom"/>
</dbReference>
<reference evidence="9" key="1">
    <citation type="submission" date="2015-06" db="EMBL/GenBank/DDBJ databases">
        <title>Complete genome sequence and metabolic analysis of phthalate degradation pathway in Gordonia sp. QH-11.</title>
        <authorList>
            <person name="Jin D."/>
            <person name="Kong X."/>
            <person name="Bai Z."/>
        </authorList>
    </citation>
    <scope>NUCLEOTIDE SEQUENCE [LARGE SCALE GENOMIC DNA]</scope>
    <source>
        <strain evidence="9">QH-11</strain>
    </source>
</reference>
<dbReference type="SUPFAM" id="SSF103473">
    <property type="entry name" value="MFS general substrate transporter"/>
    <property type="match status" value="1"/>
</dbReference>
<sequence>MTSPASDRALPPLFLAGFTTAFGAHGVAAVLGSESSDIGLSILGLGLILALYDVAEVIFKPVFGSLSDRIGTKPVIVGGLVAFVLASCVAVVHPTPLLFAVARLGQGIAASAFSPASSASVARLAGPKQLGRYFGRYGAWKSVGYVLGPLIGVAIAHWWSIAAVFGTMAAVGAIAAVWVVVGMPALPVVPRPRYTVADLIRQTTDRGFLVPTMILATSTGVLGVAVGFLPYLATQLDLPALVGPAAVAVLALGSIFAQPRVGALHDAGRLAARRGSTVGLAVAAACVVLIAVAPHAATLFIAAAGLGIAIGTVTPLAFSHLASVTPEERMGRTMGNAEMGRELGDAGGPLLVGGVAAVAALPVGLGVLGGVTAVSALLAWAGLRDRARDQAPPN</sequence>
<feature type="domain" description="Major facilitator superfamily (MFS) profile" evidence="7">
    <location>
        <begin position="9"/>
        <end position="387"/>
    </location>
</feature>
<keyword evidence="3 6" id="KW-0812">Transmembrane</keyword>
<evidence type="ECO:0000256" key="2">
    <source>
        <dbReference type="ARBA" id="ARBA00022475"/>
    </source>
</evidence>
<keyword evidence="4 6" id="KW-1133">Transmembrane helix</keyword>
<evidence type="ECO:0000313" key="9">
    <source>
        <dbReference type="Proteomes" id="UP000063789"/>
    </source>
</evidence>
<dbReference type="Pfam" id="PF07690">
    <property type="entry name" value="MFS_1"/>
    <property type="match status" value="1"/>
</dbReference>
<keyword evidence="5 6" id="KW-0472">Membrane</keyword>
<dbReference type="Proteomes" id="UP000063789">
    <property type="component" value="Chromosome"/>
</dbReference>
<dbReference type="STRING" id="1136941.ACH46_07730"/>